<evidence type="ECO:0000313" key="1">
    <source>
        <dbReference type="EMBL" id="KKK52236.1"/>
    </source>
</evidence>
<protein>
    <submittedName>
        <fullName evidence="1">Uncharacterized protein</fullName>
    </submittedName>
</protein>
<organism evidence="1">
    <name type="scientific">marine sediment metagenome</name>
    <dbReference type="NCBI Taxonomy" id="412755"/>
    <lineage>
        <taxon>unclassified sequences</taxon>
        <taxon>metagenomes</taxon>
        <taxon>ecological metagenomes</taxon>
    </lineage>
</organism>
<dbReference type="EMBL" id="LAZR01067120">
    <property type="protein sequence ID" value="KKK52236.1"/>
    <property type="molecule type" value="Genomic_DNA"/>
</dbReference>
<reference evidence="1" key="1">
    <citation type="journal article" date="2015" name="Nature">
        <title>Complex archaea that bridge the gap between prokaryotes and eukaryotes.</title>
        <authorList>
            <person name="Spang A."/>
            <person name="Saw J.H."/>
            <person name="Jorgensen S.L."/>
            <person name="Zaremba-Niedzwiedzka K."/>
            <person name="Martijn J."/>
            <person name="Lind A.E."/>
            <person name="van Eijk R."/>
            <person name="Schleper C."/>
            <person name="Guy L."/>
            <person name="Ettema T.J."/>
        </authorList>
    </citation>
    <scope>NUCLEOTIDE SEQUENCE</scope>
</reference>
<gene>
    <name evidence="1" type="ORF">LCGC14_3106940</name>
</gene>
<accession>A0A0F8YW37</accession>
<feature type="non-terminal residue" evidence="1">
    <location>
        <position position="25"/>
    </location>
</feature>
<sequence>MTKGNMIIKNASELVTCSGFNTKRG</sequence>
<comment type="caution">
    <text evidence="1">The sequence shown here is derived from an EMBL/GenBank/DDBJ whole genome shotgun (WGS) entry which is preliminary data.</text>
</comment>
<dbReference type="AlphaFoldDB" id="A0A0F8YW37"/>
<name>A0A0F8YW37_9ZZZZ</name>
<proteinExistence type="predicted"/>